<feature type="modified residue" description="4-aspartylphosphate" evidence="2">
    <location>
        <position position="52"/>
    </location>
</feature>
<name>A0A1F7YW79_9BACT</name>
<proteinExistence type="predicted"/>
<dbReference type="Pfam" id="PF00072">
    <property type="entry name" value="Response_reg"/>
    <property type="match status" value="1"/>
</dbReference>
<reference evidence="4 5" key="1">
    <citation type="journal article" date="2016" name="Nat. Commun.">
        <title>Thousands of microbial genomes shed light on interconnected biogeochemical processes in an aquifer system.</title>
        <authorList>
            <person name="Anantharaman K."/>
            <person name="Brown C.T."/>
            <person name="Hug L.A."/>
            <person name="Sharon I."/>
            <person name="Castelle C.J."/>
            <person name="Probst A.J."/>
            <person name="Thomas B.C."/>
            <person name="Singh A."/>
            <person name="Wilkins M.J."/>
            <person name="Karaoz U."/>
            <person name="Brodie E.L."/>
            <person name="Williams K.H."/>
            <person name="Hubbard S.S."/>
            <person name="Banfield J.F."/>
        </authorList>
    </citation>
    <scope>NUCLEOTIDE SEQUENCE [LARGE SCALE GENOMIC DNA]</scope>
</reference>
<dbReference type="InterPro" id="IPR050595">
    <property type="entry name" value="Bact_response_regulator"/>
</dbReference>
<evidence type="ECO:0000256" key="2">
    <source>
        <dbReference type="PROSITE-ProRule" id="PRU00169"/>
    </source>
</evidence>
<gene>
    <name evidence="4" type="ORF">A2803_01695</name>
</gene>
<evidence type="ECO:0000313" key="4">
    <source>
        <dbReference type="EMBL" id="OGM31169.1"/>
    </source>
</evidence>
<dbReference type="InterPro" id="IPR011006">
    <property type="entry name" value="CheY-like_superfamily"/>
</dbReference>
<dbReference type="Proteomes" id="UP000178870">
    <property type="component" value="Unassembled WGS sequence"/>
</dbReference>
<evidence type="ECO:0000256" key="1">
    <source>
        <dbReference type="ARBA" id="ARBA00022553"/>
    </source>
</evidence>
<sequence length="120" mass="13462">MKKILVVEDDKFLANAYMVKLAKENFEVKLARNGEEALAVFTEFKPDLMLLDLVMPKKDGFEVLEQLKGKTRVPILIASNLGQKEDIDRGMSLGAADFVVKSEMPISNVVEKIKKLLHVS</sequence>
<protein>
    <recommendedName>
        <fullName evidence="3">Response regulatory domain-containing protein</fullName>
    </recommendedName>
</protein>
<dbReference type="CDD" id="cd17574">
    <property type="entry name" value="REC_OmpR"/>
    <property type="match status" value="1"/>
</dbReference>
<dbReference type="PROSITE" id="PS50110">
    <property type="entry name" value="RESPONSE_REGULATORY"/>
    <property type="match status" value="1"/>
</dbReference>
<dbReference type="InterPro" id="IPR001789">
    <property type="entry name" value="Sig_transdc_resp-reg_receiver"/>
</dbReference>
<accession>A0A1F7YW79</accession>
<feature type="domain" description="Response regulatory" evidence="3">
    <location>
        <begin position="3"/>
        <end position="116"/>
    </location>
</feature>
<evidence type="ECO:0000259" key="3">
    <source>
        <dbReference type="PROSITE" id="PS50110"/>
    </source>
</evidence>
<keyword evidence="1 2" id="KW-0597">Phosphoprotein</keyword>
<dbReference type="PANTHER" id="PTHR44591">
    <property type="entry name" value="STRESS RESPONSE REGULATOR PROTEIN 1"/>
    <property type="match status" value="1"/>
</dbReference>
<dbReference type="PANTHER" id="PTHR44591:SF3">
    <property type="entry name" value="RESPONSE REGULATORY DOMAIN-CONTAINING PROTEIN"/>
    <property type="match status" value="1"/>
</dbReference>
<organism evidence="4 5">
    <name type="scientific">Candidatus Woesebacteria bacterium RIFCSPHIGHO2_01_FULL_44_21</name>
    <dbReference type="NCBI Taxonomy" id="1802503"/>
    <lineage>
        <taxon>Bacteria</taxon>
        <taxon>Candidatus Woeseibacteriota</taxon>
    </lineage>
</organism>
<dbReference type="AlphaFoldDB" id="A0A1F7YW79"/>
<dbReference type="SMART" id="SM00448">
    <property type="entry name" value="REC"/>
    <property type="match status" value="1"/>
</dbReference>
<evidence type="ECO:0000313" key="5">
    <source>
        <dbReference type="Proteomes" id="UP000178870"/>
    </source>
</evidence>
<comment type="caution">
    <text evidence="4">The sequence shown here is derived from an EMBL/GenBank/DDBJ whole genome shotgun (WGS) entry which is preliminary data.</text>
</comment>
<dbReference type="GO" id="GO:0000160">
    <property type="term" value="P:phosphorelay signal transduction system"/>
    <property type="evidence" value="ECO:0007669"/>
    <property type="project" value="InterPro"/>
</dbReference>
<dbReference type="EMBL" id="MGGP01000029">
    <property type="protein sequence ID" value="OGM31169.1"/>
    <property type="molecule type" value="Genomic_DNA"/>
</dbReference>
<dbReference type="SUPFAM" id="SSF52172">
    <property type="entry name" value="CheY-like"/>
    <property type="match status" value="1"/>
</dbReference>
<dbReference type="Gene3D" id="3.40.50.2300">
    <property type="match status" value="1"/>
</dbReference>